<gene>
    <name evidence="6" type="primary">dsdC</name>
    <name evidence="6" type="ordered locus">VC0395_0361</name>
</gene>
<dbReference type="InterPro" id="IPR058163">
    <property type="entry name" value="LysR-type_TF_proteobact-type"/>
</dbReference>
<accession>A0A0H3AHH2</accession>
<dbReference type="AlphaFoldDB" id="A0A0H3AHH2"/>
<name>A0A0H3AHH2_VIBC3</name>
<dbReference type="PRINTS" id="PR00039">
    <property type="entry name" value="HTHLYSR"/>
</dbReference>
<comment type="similarity">
    <text evidence="1">Belongs to the LysR transcriptional regulatory family.</text>
</comment>
<dbReference type="InterPro" id="IPR036388">
    <property type="entry name" value="WH-like_DNA-bd_sf"/>
</dbReference>
<organism evidence="6 7">
    <name type="scientific">Vibrio cholerae serotype O1 (strain ATCC 39541 / Classical Ogawa 395 / O395)</name>
    <dbReference type="NCBI Taxonomy" id="345073"/>
    <lineage>
        <taxon>Bacteria</taxon>
        <taxon>Pseudomonadati</taxon>
        <taxon>Pseudomonadota</taxon>
        <taxon>Gammaproteobacteria</taxon>
        <taxon>Vibrionales</taxon>
        <taxon>Vibrionaceae</taxon>
        <taxon>Vibrio</taxon>
    </lineage>
</organism>
<dbReference type="InterPro" id="IPR005119">
    <property type="entry name" value="LysR_subst-bd"/>
</dbReference>
<keyword evidence="4" id="KW-0804">Transcription</keyword>
<dbReference type="FunFam" id="1.10.10.10:FF:000038">
    <property type="entry name" value="Glycine cleavage system transcriptional activator"/>
    <property type="match status" value="1"/>
</dbReference>
<dbReference type="Pfam" id="PF00126">
    <property type="entry name" value="HTH_1"/>
    <property type="match status" value="1"/>
</dbReference>
<dbReference type="EMBL" id="CP000626">
    <property type="protein sequence ID" value="ABQ19429.1"/>
    <property type="molecule type" value="Genomic_DNA"/>
</dbReference>
<dbReference type="eggNOG" id="COG0583">
    <property type="taxonomic scope" value="Bacteria"/>
</dbReference>
<dbReference type="PATRIC" id="fig|345073.21.peg.3630"/>
<dbReference type="Gene3D" id="3.40.190.10">
    <property type="entry name" value="Periplasmic binding protein-like II"/>
    <property type="match status" value="2"/>
</dbReference>
<dbReference type="NCBIfam" id="NF007491">
    <property type="entry name" value="PRK10086.1"/>
    <property type="match status" value="1"/>
</dbReference>
<evidence type="ECO:0000256" key="2">
    <source>
        <dbReference type="ARBA" id="ARBA00023015"/>
    </source>
</evidence>
<dbReference type="GO" id="GO:0006351">
    <property type="term" value="P:DNA-templated transcription"/>
    <property type="evidence" value="ECO:0007669"/>
    <property type="project" value="TreeGrafter"/>
</dbReference>
<evidence type="ECO:0000259" key="5">
    <source>
        <dbReference type="PROSITE" id="PS50931"/>
    </source>
</evidence>
<dbReference type="KEGG" id="vcr:VC395_A0900"/>
<evidence type="ECO:0000256" key="4">
    <source>
        <dbReference type="ARBA" id="ARBA00023163"/>
    </source>
</evidence>
<evidence type="ECO:0000256" key="3">
    <source>
        <dbReference type="ARBA" id="ARBA00023125"/>
    </source>
</evidence>
<dbReference type="GO" id="GO:0043565">
    <property type="term" value="F:sequence-specific DNA binding"/>
    <property type="evidence" value="ECO:0007669"/>
    <property type="project" value="TreeGrafter"/>
</dbReference>
<protein>
    <submittedName>
        <fullName evidence="6">D-serine deaminase activator</fullName>
    </submittedName>
</protein>
<feature type="domain" description="HTH lysR-type" evidence="5">
    <location>
        <begin position="17"/>
        <end position="74"/>
    </location>
</feature>
<dbReference type="CDD" id="cd08432">
    <property type="entry name" value="PBP2_GcdR_TrpI_HvrB_AmpR_like"/>
    <property type="match status" value="1"/>
</dbReference>
<dbReference type="GO" id="GO:0003700">
    <property type="term" value="F:DNA-binding transcription factor activity"/>
    <property type="evidence" value="ECO:0007669"/>
    <property type="project" value="InterPro"/>
</dbReference>
<dbReference type="PANTHER" id="PTHR30537">
    <property type="entry name" value="HTH-TYPE TRANSCRIPTIONAL REGULATOR"/>
    <property type="match status" value="1"/>
</dbReference>
<dbReference type="PROSITE" id="PS50931">
    <property type="entry name" value="HTH_LYSR"/>
    <property type="match status" value="1"/>
</dbReference>
<sequence length="314" mass="35886">MYTKDNIFAKHSRINSFQLSKLHTFEVAARHNSFSLAADELSLTPSAISHRINKLEEEIGIKLFERTHRKVVLTEEGQRIYHSLQKTLNNLNQEITDIKNGETSGLLTIYSRPSFAQCWLVPRIHAFKELYPSIDLKLLTGNENISFQGSGIDVAIYFDDHMPDKLSCKEIFSETIIPVCTPEYAQKYSLTSSMDNLYNTTLLHDNQAWNYNSDADEWKTWANANQLENLENISRIGFDRSDLAVIAAINNAGIAMGRFSLVKSRLSSGELMTPYPNTEVICKQRYYVATLPNKHNQKVKLFIDWLESQVKKAV</sequence>
<dbReference type="NCBIfam" id="TIGR02036">
    <property type="entry name" value="dsdC"/>
    <property type="match status" value="1"/>
</dbReference>
<dbReference type="KEGG" id="vco:VC0395_0361"/>
<proteinExistence type="inferred from homology"/>
<dbReference type="InterPro" id="IPR011781">
    <property type="entry name" value="DsdC"/>
</dbReference>
<evidence type="ECO:0000313" key="6">
    <source>
        <dbReference type="EMBL" id="ABQ19429.1"/>
    </source>
</evidence>
<dbReference type="InterPro" id="IPR036390">
    <property type="entry name" value="WH_DNA-bd_sf"/>
</dbReference>
<dbReference type="Pfam" id="PF03466">
    <property type="entry name" value="LysR_substrate"/>
    <property type="match status" value="1"/>
</dbReference>
<keyword evidence="3" id="KW-0238">DNA-binding</keyword>
<dbReference type="RefSeq" id="WP_000288116.1">
    <property type="nucleotide sequence ID" value="NC_009456.1"/>
</dbReference>
<dbReference type="SUPFAM" id="SSF46785">
    <property type="entry name" value="Winged helix' DNA-binding domain"/>
    <property type="match status" value="1"/>
</dbReference>
<keyword evidence="2" id="KW-0805">Transcription regulation</keyword>
<dbReference type="PANTHER" id="PTHR30537:SF32">
    <property type="entry name" value="HTH-TYPE TRANSCRIPTIONAL REGULATOR DSDC"/>
    <property type="match status" value="1"/>
</dbReference>
<dbReference type="Proteomes" id="UP000000249">
    <property type="component" value="Chromosome 2"/>
</dbReference>
<dbReference type="Gene3D" id="1.10.10.10">
    <property type="entry name" value="Winged helix-like DNA-binding domain superfamily/Winged helix DNA-binding domain"/>
    <property type="match status" value="1"/>
</dbReference>
<dbReference type="OrthoDB" id="5526340at2"/>
<evidence type="ECO:0000256" key="1">
    <source>
        <dbReference type="ARBA" id="ARBA00009437"/>
    </source>
</evidence>
<dbReference type="InterPro" id="IPR000847">
    <property type="entry name" value="LysR_HTH_N"/>
</dbReference>
<reference evidence="6 7" key="1">
    <citation type="submission" date="2007-03" db="EMBL/GenBank/DDBJ databases">
        <authorList>
            <person name="Heidelberg J."/>
        </authorList>
    </citation>
    <scope>NUCLEOTIDE SEQUENCE [LARGE SCALE GENOMIC DNA]</scope>
    <source>
        <strain evidence="7">ATCC 39541 / Classical Ogawa 395 / O395</strain>
    </source>
</reference>
<dbReference type="SUPFAM" id="SSF53850">
    <property type="entry name" value="Periplasmic binding protein-like II"/>
    <property type="match status" value="1"/>
</dbReference>
<evidence type="ECO:0000313" key="7">
    <source>
        <dbReference type="Proteomes" id="UP000000249"/>
    </source>
</evidence>